<evidence type="ECO:0000313" key="8">
    <source>
        <dbReference type="Proteomes" id="UP001203207"/>
    </source>
</evidence>
<feature type="transmembrane region" description="Helical" evidence="5">
    <location>
        <begin position="180"/>
        <end position="199"/>
    </location>
</feature>
<comment type="caution">
    <text evidence="7">The sequence shown here is derived from an EMBL/GenBank/DDBJ whole genome shotgun (WGS) entry which is preliminary data.</text>
</comment>
<dbReference type="InterPro" id="IPR000620">
    <property type="entry name" value="EamA_dom"/>
</dbReference>
<comment type="subcellular location">
    <subcellularLocation>
        <location evidence="1">Membrane</location>
        <topology evidence="1">Multi-pass membrane protein</topology>
    </subcellularLocation>
</comment>
<dbReference type="Proteomes" id="UP001203207">
    <property type="component" value="Unassembled WGS sequence"/>
</dbReference>
<dbReference type="PANTHER" id="PTHR32322:SF2">
    <property type="entry name" value="EAMA DOMAIN-CONTAINING PROTEIN"/>
    <property type="match status" value="1"/>
</dbReference>
<evidence type="ECO:0000256" key="4">
    <source>
        <dbReference type="ARBA" id="ARBA00023136"/>
    </source>
</evidence>
<evidence type="ECO:0000256" key="3">
    <source>
        <dbReference type="ARBA" id="ARBA00022989"/>
    </source>
</evidence>
<gene>
    <name evidence="7" type="ORF">AArcSt2_13840</name>
</gene>
<dbReference type="InterPro" id="IPR050638">
    <property type="entry name" value="AA-Vitamin_Transporters"/>
</dbReference>
<name>A0AAE3FZ73_9EURY</name>
<dbReference type="PANTHER" id="PTHR32322">
    <property type="entry name" value="INNER MEMBRANE TRANSPORTER"/>
    <property type="match status" value="1"/>
</dbReference>
<feature type="transmembrane region" description="Helical" evidence="5">
    <location>
        <begin position="211"/>
        <end position="232"/>
    </location>
</feature>
<reference evidence="7" key="1">
    <citation type="journal article" date="2022" name="Syst. Appl. Microbiol.">
        <title>Natronocalculus amylovorans gen. nov., sp. nov., and Natranaeroarchaeum aerophilus sp. nov., dominant culturable amylolytic natronoarchaea from hypersaline soda lakes in southwestern Siberia.</title>
        <authorList>
            <person name="Sorokin D.Y."/>
            <person name="Elcheninov A.G."/>
            <person name="Khizhniak T.V."/>
            <person name="Koenen M."/>
            <person name="Bale N.J."/>
            <person name="Damste J.S.S."/>
            <person name="Kublanov I.V."/>
        </authorList>
    </citation>
    <scope>NUCLEOTIDE SEQUENCE</scope>
    <source>
        <strain evidence="7">AArc-St2</strain>
    </source>
</reference>
<evidence type="ECO:0000256" key="2">
    <source>
        <dbReference type="ARBA" id="ARBA00022692"/>
    </source>
</evidence>
<dbReference type="SUPFAM" id="SSF103481">
    <property type="entry name" value="Multidrug resistance efflux transporter EmrE"/>
    <property type="match status" value="2"/>
</dbReference>
<sequence>MDDESVGMLLVFISAAGFATLGVLGIVAAEEGISIPTVLSLRFLLASAIVWAVLWYGERLTLLTGRSLRYAIALGAVGYASMSGMYFLGLEFMTAGMVGIVLYTYPAFVVCFALLVRPERVTRILLLALGLTIAGVSLITGANPAGADPRGVAVVLVGAFAYAAYITLSQRVLRTTSPEVLTAHVLPAAAVTFILVGTATDSLALPETALGWGTVAAIAAIATAVPVLTFFAGIQRLGASRASIISTVEPGVTVLLGAVFLGEPVTAAIVAGGVLIVTGVLLIQRGSD</sequence>
<organism evidence="7 8">
    <name type="scientific">Natronocalculus amylovorans</name>
    <dbReference type="NCBI Taxonomy" id="2917812"/>
    <lineage>
        <taxon>Archaea</taxon>
        <taxon>Methanobacteriati</taxon>
        <taxon>Methanobacteriota</taxon>
        <taxon>Stenosarchaea group</taxon>
        <taxon>Halobacteria</taxon>
        <taxon>Halobacteriales</taxon>
        <taxon>Haloferacaceae</taxon>
        <taxon>Natronocalculus</taxon>
    </lineage>
</organism>
<evidence type="ECO:0000313" key="7">
    <source>
        <dbReference type="EMBL" id="MCL9818019.1"/>
    </source>
</evidence>
<protein>
    <submittedName>
        <fullName evidence="7">DMT family transporter</fullName>
    </submittedName>
</protein>
<feature type="transmembrane region" description="Helical" evidence="5">
    <location>
        <begin position="267"/>
        <end position="283"/>
    </location>
</feature>
<evidence type="ECO:0000256" key="5">
    <source>
        <dbReference type="SAM" id="Phobius"/>
    </source>
</evidence>
<dbReference type="InterPro" id="IPR037185">
    <property type="entry name" value="EmrE-like"/>
</dbReference>
<feature type="transmembrane region" description="Helical" evidence="5">
    <location>
        <begin position="7"/>
        <end position="29"/>
    </location>
</feature>
<feature type="transmembrane region" description="Helical" evidence="5">
    <location>
        <begin position="151"/>
        <end position="168"/>
    </location>
</feature>
<feature type="transmembrane region" description="Helical" evidence="5">
    <location>
        <begin position="124"/>
        <end position="145"/>
    </location>
</feature>
<evidence type="ECO:0000256" key="1">
    <source>
        <dbReference type="ARBA" id="ARBA00004141"/>
    </source>
</evidence>
<dbReference type="GO" id="GO:0016020">
    <property type="term" value="C:membrane"/>
    <property type="evidence" value="ECO:0007669"/>
    <property type="project" value="UniProtKB-SubCell"/>
</dbReference>
<feature type="domain" description="EamA" evidence="6">
    <location>
        <begin position="150"/>
        <end position="283"/>
    </location>
</feature>
<keyword evidence="2 5" id="KW-0812">Transmembrane</keyword>
<reference evidence="7" key="2">
    <citation type="submission" date="2022-02" db="EMBL/GenBank/DDBJ databases">
        <authorList>
            <person name="Elcheninov A.G."/>
            <person name="Sorokin D.Y."/>
            <person name="Kublanov I.V."/>
        </authorList>
    </citation>
    <scope>NUCLEOTIDE SEQUENCE</scope>
    <source>
        <strain evidence="7">AArc-St2</strain>
    </source>
</reference>
<dbReference type="Pfam" id="PF00892">
    <property type="entry name" value="EamA"/>
    <property type="match status" value="2"/>
</dbReference>
<dbReference type="EMBL" id="JAKRVX010000007">
    <property type="protein sequence ID" value="MCL9818019.1"/>
    <property type="molecule type" value="Genomic_DNA"/>
</dbReference>
<feature type="transmembrane region" description="Helical" evidence="5">
    <location>
        <begin position="68"/>
        <end position="89"/>
    </location>
</feature>
<feature type="transmembrane region" description="Helical" evidence="5">
    <location>
        <begin position="95"/>
        <end position="117"/>
    </location>
</feature>
<feature type="domain" description="EamA" evidence="6">
    <location>
        <begin position="7"/>
        <end position="140"/>
    </location>
</feature>
<dbReference type="AlphaFoldDB" id="A0AAE3FZ73"/>
<proteinExistence type="predicted"/>
<evidence type="ECO:0000259" key="6">
    <source>
        <dbReference type="Pfam" id="PF00892"/>
    </source>
</evidence>
<keyword evidence="4 5" id="KW-0472">Membrane</keyword>
<keyword evidence="8" id="KW-1185">Reference proteome</keyword>
<feature type="transmembrane region" description="Helical" evidence="5">
    <location>
        <begin position="35"/>
        <end position="56"/>
    </location>
</feature>
<dbReference type="RefSeq" id="WP_174655080.1">
    <property type="nucleotide sequence ID" value="NZ_JAKRVX010000007.1"/>
</dbReference>
<keyword evidence="3 5" id="KW-1133">Transmembrane helix</keyword>
<accession>A0AAE3FZ73</accession>
<feature type="transmembrane region" description="Helical" evidence="5">
    <location>
        <begin position="244"/>
        <end position="261"/>
    </location>
</feature>